<dbReference type="Proteomes" id="UP000427769">
    <property type="component" value="Chromosome"/>
</dbReference>
<name>A0A5K7YZ66_9BACT</name>
<feature type="transmembrane region" description="Helical" evidence="1">
    <location>
        <begin position="103"/>
        <end position="124"/>
    </location>
</feature>
<keyword evidence="1" id="KW-0472">Membrane</keyword>
<feature type="transmembrane region" description="Helical" evidence="1">
    <location>
        <begin position="189"/>
        <end position="208"/>
    </location>
</feature>
<dbReference type="EMBL" id="AP021875">
    <property type="protein sequence ID" value="BBO73279.1"/>
    <property type="molecule type" value="Genomic_DNA"/>
</dbReference>
<dbReference type="KEGG" id="dwd:DSCW_06960"/>
<reference evidence="2 3" key="1">
    <citation type="submission" date="2019-11" db="EMBL/GenBank/DDBJ databases">
        <title>Comparative genomics of hydrocarbon-degrading Desulfosarcina strains.</title>
        <authorList>
            <person name="Watanabe M."/>
            <person name="Kojima H."/>
            <person name="Fukui M."/>
        </authorList>
    </citation>
    <scope>NUCLEOTIDE SEQUENCE [LARGE SCALE GENOMIC DNA]</scope>
    <source>
        <strain evidence="2 3">PP31</strain>
    </source>
</reference>
<feature type="transmembrane region" description="Helical" evidence="1">
    <location>
        <begin position="130"/>
        <end position="154"/>
    </location>
</feature>
<proteinExistence type="predicted"/>
<feature type="transmembrane region" description="Helical" evidence="1">
    <location>
        <begin position="35"/>
        <end position="54"/>
    </location>
</feature>
<evidence type="ECO:0008006" key="4">
    <source>
        <dbReference type="Google" id="ProtNLM"/>
    </source>
</evidence>
<organism evidence="2 3">
    <name type="scientific">Desulfosarcina widdelii</name>
    <dbReference type="NCBI Taxonomy" id="947919"/>
    <lineage>
        <taxon>Bacteria</taxon>
        <taxon>Pseudomonadati</taxon>
        <taxon>Thermodesulfobacteriota</taxon>
        <taxon>Desulfobacteria</taxon>
        <taxon>Desulfobacterales</taxon>
        <taxon>Desulfosarcinaceae</taxon>
        <taxon>Desulfosarcina</taxon>
    </lineage>
</organism>
<gene>
    <name evidence="2" type="ORF">DSCW_06960</name>
</gene>
<sequence>MPIGLIGEAVSQVFFQKASELNHLTGDLALLVEDVLTRLISIGIFPFALLAIIGEDVFKIIFGTIWSEAGLYMQILSFWIFFQFITSPISTLFSVFEKQNYGMYFNGILFGTRAASLIVGGIIGNVRLTLTLVSVTGSLCYIYICMWLLSKAGVSYINLIYRIAKNGMYIVPILMVIIIAKWSFEINGLELICLSIFCASLYYFVIILTDRELKRVILNIWPLGILK</sequence>
<evidence type="ECO:0000256" key="1">
    <source>
        <dbReference type="SAM" id="Phobius"/>
    </source>
</evidence>
<evidence type="ECO:0000313" key="2">
    <source>
        <dbReference type="EMBL" id="BBO73279.1"/>
    </source>
</evidence>
<feature type="transmembrane region" description="Helical" evidence="1">
    <location>
        <begin position="166"/>
        <end position="183"/>
    </location>
</feature>
<keyword evidence="3" id="KW-1185">Reference proteome</keyword>
<keyword evidence="1" id="KW-1133">Transmembrane helix</keyword>
<accession>A0A5K7YZ66</accession>
<keyword evidence="1" id="KW-0812">Transmembrane</keyword>
<dbReference type="AlphaFoldDB" id="A0A5K7YZ66"/>
<evidence type="ECO:0000313" key="3">
    <source>
        <dbReference type="Proteomes" id="UP000427769"/>
    </source>
</evidence>
<protein>
    <recommendedName>
        <fullName evidence="4">Polysaccharide biosynthesis protein C-terminal domain-containing protein</fullName>
    </recommendedName>
</protein>